<accession>A0A0N1HBW4</accession>
<name>A0A0N1HBW4_9EURO</name>
<dbReference type="Proteomes" id="UP000038010">
    <property type="component" value="Unassembled WGS sequence"/>
</dbReference>
<dbReference type="RefSeq" id="XP_018001600.1">
    <property type="nucleotide sequence ID" value="XM_018149717.1"/>
</dbReference>
<dbReference type="EMBL" id="LFJN01000009">
    <property type="protein sequence ID" value="KPI41637.1"/>
    <property type="molecule type" value="Genomic_DNA"/>
</dbReference>
<proteinExistence type="predicted"/>
<dbReference type="GeneID" id="28741597"/>
<evidence type="ECO:0000313" key="2">
    <source>
        <dbReference type="Proteomes" id="UP000038010"/>
    </source>
</evidence>
<keyword evidence="2" id="KW-1185">Reference proteome</keyword>
<organism evidence="1 2">
    <name type="scientific">Cyphellophora attinorum</name>
    <dbReference type="NCBI Taxonomy" id="1664694"/>
    <lineage>
        <taxon>Eukaryota</taxon>
        <taxon>Fungi</taxon>
        <taxon>Dikarya</taxon>
        <taxon>Ascomycota</taxon>
        <taxon>Pezizomycotina</taxon>
        <taxon>Eurotiomycetes</taxon>
        <taxon>Chaetothyriomycetidae</taxon>
        <taxon>Chaetothyriales</taxon>
        <taxon>Cyphellophoraceae</taxon>
        <taxon>Cyphellophora</taxon>
    </lineage>
</organism>
<dbReference type="VEuPathDB" id="FungiDB:AB675_9204"/>
<comment type="caution">
    <text evidence="1">The sequence shown here is derived from an EMBL/GenBank/DDBJ whole genome shotgun (WGS) entry which is preliminary data.</text>
</comment>
<evidence type="ECO:0000313" key="1">
    <source>
        <dbReference type="EMBL" id="KPI41637.1"/>
    </source>
</evidence>
<reference evidence="1 2" key="1">
    <citation type="submission" date="2015-06" db="EMBL/GenBank/DDBJ databases">
        <title>Draft genome of the ant-associated black yeast Phialophora attae CBS 131958.</title>
        <authorList>
            <person name="Moreno L.F."/>
            <person name="Stielow B.J."/>
            <person name="de Hoog S."/>
            <person name="Vicente V.A."/>
            <person name="Weiss V.A."/>
            <person name="de Vries M."/>
            <person name="Cruz L.M."/>
            <person name="Souza E.M."/>
        </authorList>
    </citation>
    <scope>NUCLEOTIDE SEQUENCE [LARGE SCALE GENOMIC DNA]</scope>
    <source>
        <strain evidence="1 2">CBS 131958</strain>
    </source>
</reference>
<sequence length="181" mass="20087">MSSRRLMTVPVKALGAGITVRYSPDIVHYGQDQRLLAEQPLLPSRPYMESWLTDAPPDTLRWQVSTRPSVSKLKKSTQRSALQSYWYKSLCQALWEKGYNDKGQIAGTGGRGLVGTMEVTIFDGDGFGQPDEHLRTKCAAIVGEIERAAARPQKGLDIRISRPTSKKYVGRRAGKDYSASV</sequence>
<dbReference type="OrthoDB" id="10485327at2759"/>
<protein>
    <submittedName>
        <fullName evidence="1">Uncharacterized protein</fullName>
    </submittedName>
</protein>
<dbReference type="AlphaFoldDB" id="A0A0N1HBW4"/>
<gene>
    <name evidence="1" type="ORF">AB675_9204</name>
</gene>